<sequence length="324" mass="35238">MKKYLIGAVIAILIIAIIAGNIFLNKDSKNSFAVQRGKVFNVKVKKIENGSISSIVTVNGEVVAVNSADVYFNAPLKVKKIKVQVRQKVKKGDKLVDLDLSEINANIPGNDKQIKMIKDSELSPIDGVITEINIKEGMYTNNMTPAFKIVDIDNLNVKAYLKQADLKNVKVGQSVKIYGDAISKEDNITGKVLSIAPVATKIMTAAGQETVIEALISVEKLNSIIRPGLNVTCDILTANKTGVPIVSMDMLMEDKDGNQYVFVVDEKGKAMYKRNIKLGIISDFEAEVISGLKAGDLVVVDPQPNYTDGAGVNIINTEKEEVKK</sequence>
<evidence type="ECO:0000313" key="3">
    <source>
        <dbReference type="EMBL" id="MDP9749866.1"/>
    </source>
</evidence>
<dbReference type="Gene3D" id="2.40.50.100">
    <property type="match status" value="1"/>
</dbReference>
<accession>A0ABT9M179</accession>
<feature type="domain" description="Multidrug resistance protein MdtA-like C-terminal permuted SH3" evidence="2">
    <location>
        <begin position="253"/>
        <end position="301"/>
    </location>
</feature>
<keyword evidence="1" id="KW-1133">Transmembrane helix</keyword>
<organism evidence="3 4">
    <name type="scientific">Thermoanaerobacter pentosaceus</name>
    <dbReference type="NCBI Taxonomy" id="694059"/>
    <lineage>
        <taxon>Bacteria</taxon>
        <taxon>Bacillati</taxon>
        <taxon>Bacillota</taxon>
        <taxon>Clostridia</taxon>
        <taxon>Thermoanaerobacterales</taxon>
        <taxon>Thermoanaerobacteraceae</taxon>
        <taxon>Thermoanaerobacter</taxon>
    </lineage>
</organism>
<dbReference type="Gene3D" id="2.40.30.170">
    <property type="match status" value="1"/>
</dbReference>
<keyword evidence="4" id="KW-1185">Reference proteome</keyword>
<name>A0ABT9M179_9THEO</name>
<reference evidence="3 4" key="1">
    <citation type="submission" date="2023-07" db="EMBL/GenBank/DDBJ databases">
        <title>Genomic Encyclopedia of Type Strains, Phase IV (KMG-IV): sequencing the most valuable type-strain genomes for metagenomic binning, comparative biology and taxonomic classification.</title>
        <authorList>
            <person name="Goeker M."/>
        </authorList>
    </citation>
    <scope>NUCLEOTIDE SEQUENCE [LARGE SCALE GENOMIC DNA]</scope>
    <source>
        <strain evidence="3 4">DSM 25963</strain>
    </source>
</reference>
<evidence type="ECO:0000256" key="1">
    <source>
        <dbReference type="SAM" id="Phobius"/>
    </source>
</evidence>
<keyword evidence="1" id="KW-0812">Transmembrane</keyword>
<gene>
    <name evidence="3" type="ORF">J2S24_000330</name>
</gene>
<keyword evidence="1" id="KW-0472">Membrane</keyword>
<dbReference type="Gene3D" id="2.40.420.20">
    <property type="match status" value="1"/>
</dbReference>
<evidence type="ECO:0000259" key="2">
    <source>
        <dbReference type="Pfam" id="PF25967"/>
    </source>
</evidence>
<dbReference type="Pfam" id="PF25967">
    <property type="entry name" value="RND-MFP_C"/>
    <property type="match status" value="1"/>
</dbReference>
<dbReference type="InterPro" id="IPR058627">
    <property type="entry name" value="MdtA-like_C"/>
</dbReference>
<feature type="transmembrane region" description="Helical" evidence="1">
    <location>
        <begin position="6"/>
        <end position="24"/>
    </location>
</feature>
<proteinExistence type="predicted"/>
<comment type="caution">
    <text evidence="3">The sequence shown here is derived from an EMBL/GenBank/DDBJ whole genome shotgun (WGS) entry which is preliminary data.</text>
</comment>
<dbReference type="RefSeq" id="WP_028992199.1">
    <property type="nucleotide sequence ID" value="NZ_JAURUP010000002.1"/>
</dbReference>
<evidence type="ECO:0000313" key="4">
    <source>
        <dbReference type="Proteomes" id="UP001223886"/>
    </source>
</evidence>
<dbReference type="Proteomes" id="UP001223886">
    <property type="component" value="Unassembled WGS sequence"/>
</dbReference>
<protein>
    <submittedName>
        <fullName evidence="3">Multidrug efflux pump subunit AcrA (Membrane-fusion protein)</fullName>
    </submittedName>
</protein>
<dbReference type="PANTHER" id="PTHR30469">
    <property type="entry name" value="MULTIDRUG RESISTANCE PROTEIN MDTA"/>
    <property type="match status" value="1"/>
</dbReference>
<dbReference type="EMBL" id="JAURUP010000002">
    <property type="protein sequence ID" value="MDP9749866.1"/>
    <property type="molecule type" value="Genomic_DNA"/>
</dbReference>